<dbReference type="EMBL" id="OOIP01000023">
    <property type="protein sequence ID" value="SPO40985.1"/>
    <property type="molecule type" value="Genomic_DNA"/>
</dbReference>
<dbReference type="AlphaFoldDB" id="A0A5C3FBC2"/>
<feature type="compositionally biased region" description="Low complexity" evidence="1">
    <location>
        <begin position="49"/>
        <end position="64"/>
    </location>
</feature>
<keyword evidence="3" id="KW-1185">Reference proteome</keyword>
<evidence type="ECO:0000256" key="1">
    <source>
        <dbReference type="SAM" id="MobiDB-lite"/>
    </source>
</evidence>
<dbReference type="Proteomes" id="UP000323386">
    <property type="component" value="Unassembled WGS sequence"/>
</dbReference>
<name>A0A5C3FBC2_9BASI</name>
<gene>
    <name evidence="2" type="ORF">PSFLO_06467</name>
</gene>
<feature type="region of interest" description="Disordered" evidence="1">
    <location>
        <begin position="164"/>
        <end position="191"/>
    </location>
</feature>
<reference evidence="2 3" key="1">
    <citation type="submission" date="2018-03" db="EMBL/GenBank/DDBJ databases">
        <authorList>
            <person name="Guldener U."/>
        </authorList>
    </citation>
    <scope>NUCLEOTIDE SEQUENCE [LARGE SCALE GENOMIC DNA]</scope>
    <source>
        <strain evidence="2 3">DAOM196992</strain>
    </source>
</reference>
<sequence length="343" mass="36789">MALGRSTSAVVVVRGLAVKKRRAAQKGTTPAREQSKIRKGADARAGLQPSTFPSAPFPPATTTAQRHPTPPNATQRHPPPSAATRYHLPPSADSPQHHCGHQQVDGFVILWCCLCRLRRLAAAVLSQQSQPLRRLSARRLSIIGDIGARSPTFPMIEGLDSRFRSSHATPASQASTASHRPDRHSTTSTSPPRLWHCRILTCRLPASVPTALSANAQALLTPAPPPPPSLTALAADAADALANALAVPCCRRLCLRACVCRQFAPPRLTLPPCLALPCPCRLTLAATAANAHFVALPRRFATGRYTPRKRRALRFPTLQDRSGPTVKGPKIVAADFSKRSTKA</sequence>
<organism evidence="2 3">
    <name type="scientific">Pseudozyma flocculosa</name>
    <dbReference type="NCBI Taxonomy" id="84751"/>
    <lineage>
        <taxon>Eukaryota</taxon>
        <taxon>Fungi</taxon>
        <taxon>Dikarya</taxon>
        <taxon>Basidiomycota</taxon>
        <taxon>Ustilaginomycotina</taxon>
        <taxon>Ustilaginomycetes</taxon>
        <taxon>Ustilaginales</taxon>
        <taxon>Ustilaginaceae</taxon>
        <taxon>Pseudozyma</taxon>
    </lineage>
</organism>
<feature type="compositionally biased region" description="Basic and acidic residues" evidence="1">
    <location>
        <begin position="33"/>
        <end position="42"/>
    </location>
</feature>
<proteinExistence type="predicted"/>
<feature type="region of interest" description="Disordered" evidence="1">
    <location>
        <begin position="19"/>
        <end position="99"/>
    </location>
</feature>
<protein>
    <submittedName>
        <fullName evidence="2">Uncharacterized protein</fullName>
    </submittedName>
</protein>
<accession>A0A5C3FBC2</accession>
<feature type="compositionally biased region" description="Polar residues" evidence="1">
    <location>
        <begin position="166"/>
        <end position="178"/>
    </location>
</feature>
<evidence type="ECO:0000313" key="2">
    <source>
        <dbReference type="EMBL" id="SPO40985.1"/>
    </source>
</evidence>
<evidence type="ECO:0000313" key="3">
    <source>
        <dbReference type="Proteomes" id="UP000323386"/>
    </source>
</evidence>